<feature type="compositionally biased region" description="Basic and acidic residues" evidence="10">
    <location>
        <begin position="368"/>
        <end position="382"/>
    </location>
</feature>
<comment type="subcellular location">
    <subcellularLocation>
        <location evidence="2 9">Nucleus</location>
    </subcellularLocation>
</comment>
<dbReference type="SUPFAM" id="SSF50891">
    <property type="entry name" value="Cyclophilin-like"/>
    <property type="match status" value="1"/>
</dbReference>
<evidence type="ECO:0000256" key="10">
    <source>
        <dbReference type="SAM" id="MobiDB-lite"/>
    </source>
</evidence>
<comment type="catalytic activity">
    <reaction evidence="1 9">
        <text>[protein]-peptidylproline (omega=180) = [protein]-peptidylproline (omega=0)</text>
        <dbReference type="Rhea" id="RHEA:16237"/>
        <dbReference type="Rhea" id="RHEA-COMP:10747"/>
        <dbReference type="Rhea" id="RHEA-COMP:10748"/>
        <dbReference type="ChEBI" id="CHEBI:83833"/>
        <dbReference type="ChEBI" id="CHEBI:83834"/>
        <dbReference type="EC" id="5.2.1.8"/>
    </reaction>
</comment>
<dbReference type="GO" id="GO:0003723">
    <property type="term" value="F:RNA binding"/>
    <property type="evidence" value="ECO:0007669"/>
    <property type="project" value="UniProtKB-UniRule"/>
</dbReference>
<evidence type="ECO:0000256" key="2">
    <source>
        <dbReference type="ARBA" id="ARBA00004123"/>
    </source>
</evidence>
<feature type="domain" description="CCHC-type" evidence="13">
    <location>
        <begin position="341"/>
        <end position="354"/>
    </location>
</feature>
<dbReference type="InterPro" id="IPR035979">
    <property type="entry name" value="RBD_domain_sf"/>
</dbReference>
<evidence type="ECO:0000256" key="5">
    <source>
        <dbReference type="ARBA" id="ARBA00023235"/>
    </source>
</evidence>
<evidence type="ECO:0000313" key="15">
    <source>
        <dbReference type="Proteomes" id="UP000501690"/>
    </source>
</evidence>
<gene>
    <name evidence="14" type="ORF">DEO72_LG3g466</name>
</gene>
<keyword evidence="7" id="KW-0863">Zinc-finger</keyword>
<keyword evidence="7" id="KW-0862">Zinc</keyword>
<evidence type="ECO:0000256" key="7">
    <source>
        <dbReference type="PROSITE-ProRule" id="PRU00047"/>
    </source>
</evidence>
<dbReference type="SMART" id="SM00360">
    <property type="entry name" value="RRM"/>
    <property type="match status" value="1"/>
</dbReference>
<dbReference type="Gene3D" id="3.30.70.330">
    <property type="match status" value="1"/>
</dbReference>
<evidence type="ECO:0000256" key="1">
    <source>
        <dbReference type="ARBA" id="ARBA00000971"/>
    </source>
</evidence>
<evidence type="ECO:0000313" key="14">
    <source>
        <dbReference type="EMBL" id="QCD85945.1"/>
    </source>
</evidence>
<comment type="similarity">
    <text evidence="9">Belongs to the cyclophilin-type PPIase family. PPIL4 subfamily.</text>
</comment>
<dbReference type="CDD" id="cd01921">
    <property type="entry name" value="cyclophilin_RRM"/>
    <property type="match status" value="1"/>
</dbReference>
<sequence length="660" mass="77293">MSVLIVTSLGDLVVDLHTNKCPLTCKNFLKLCKIKYYNGCLFHTVQKDFTAQTGDPTGTGTGGDSVYKFLYGDQARFFSDEIHIDLKHSKTGTVAMASAGENLNASQFYITLRDDLDYLDGKHTVFGEVAEGFETLTRINEAYVDDKGRPYKNIRIKHTYILEDPYDDASQLSEFIPEASPEGKPKDEVDDEVRLEDDWVPMDEQLNSAELEEVIRSKEAHSRAVVLESIGDIPDAEIKPPDNVLFVCKLNPVTEDEDLNTIFSRFGTVSSAEIIRDHKTGDSLCYAFIEFEDKLSCEQAYFKMDNALIDDRRIHVDFSQSVAKLWSQYRRKDQKGKGGGCFKCGSTDHIAKDCTGDATMKQPQTKYILKDDNTQRGGDNSRYEMVFDGDDNPESPRQDVKHRRHDRDDPVEKKGREEDFKDHRSRRDQDMVDSKRDRYGDRSRGDGGNGENKARYERGARDLDSNADKNDRDRHKGRHGNDDYRWKHDHGSRKEEDDSNKRKDERDTRRRDEDDSYKRKDERDTRRRDEDDSYKRKDERDSRRRDEDDRRNTDSSHLERRNDRGYRKRPEESGKQDVKIDSGRRKRSPADDDYKNGRKDEDYRHRKEERGKRQDIEADEDYKRRREDGDYRPRREERGHKRQDIEADDYPHRRHHGDRR</sequence>
<comment type="function">
    <text evidence="9">PPIases accelerate the folding of proteins. It catalyzes the cis-trans isomerization of proline imidic peptide bonds in oligopeptides.</text>
</comment>
<dbReference type="FunFam" id="3.30.70.330:FF:000455">
    <property type="entry name" value="Peptidyl-prolyl cis-trans isomerase"/>
    <property type="match status" value="1"/>
</dbReference>
<dbReference type="InterPro" id="IPR001878">
    <property type="entry name" value="Znf_CCHC"/>
</dbReference>
<reference evidence="14 15" key="1">
    <citation type="submission" date="2019-04" db="EMBL/GenBank/DDBJ databases">
        <title>An improved genome assembly and genetic linkage map for asparagus bean, Vigna unguiculata ssp. sesquipedialis.</title>
        <authorList>
            <person name="Xia Q."/>
            <person name="Zhang R."/>
            <person name="Dong Y."/>
        </authorList>
    </citation>
    <scope>NUCLEOTIDE SEQUENCE [LARGE SCALE GENOMIC DNA]</scope>
    <source>
        <tissue evidence="14">Leaf</tissue>
    </source>
</reference>
<dbReference type="InterPro" id="IPR035538">
    <property type="entry name" value="Cyclophilin_PPIL4"/>
</dbReference>
<dbReference type="FunFam" id="2.40.100.10:FF:000015">
    <property type="entry name" value="Peptidyl-prolyl cis-trans isomerase"/>
    <property type="match status" value="1"/>
</dbReference>
<dbReference type="Pfam" id="PF00076">
    <property type="entry name" value="RRM_1"/>
    <property type="match status" value="1"/>
</dbReference>
<dbReference type="CDD" id="cd12235">
    <property type="entry name" value="RRM_PPIL4"/>
    <property type="match status" value="1"/>
</dbReference>
<evidence type="ECO:0000256" key="9">
    <source>
        <dbReference type="RuleBase" id="RU365081"/>
    </source>
</evidence>
<dbReference type="InterPro" id="IPR000504">
    <property type="entry name" value="RRM_dom"/>
</dbReference>
<name>A0A4D6LC49_VIGUN</name>
<organism evidence="14 15">
    <name type="scientific">Vigna unguiculata</name>
    <name type="common">Cowpea</name>
    <dbReference type="NCBI Taxonomy" id="3917"/>
    <lineage>
        <taxon>Eukaryota</taxon>
        <taxon>Viridiplantae</taxon>
        <taxon>Streptophyta</taxon>
        <taxon>Embryophyta</taxon>
        <taxon>Tracheophyta</taxon>
        <taxon>Spermatophyta</taxon>
        <taxon>Magnoliopsida</taxon>
        <taxon>eudicotyledons</taxon>
        <taxon>Gunneridae</taxon>
        <taxon>Pentapetalae</taxon>
        <taxon>rosids</taxon>
        <taxon>fabids</taxon>
        <taxon>Fabales</taxon>
        <taxon>Fabaceae</taxon>
        <taxon>Papilionoideae</taxon>
        <taxon>50 kb inversion clade</taxon>
        <taxon>NPAAA clade</taxon>
        <taxon>indigoferoid/millettioid clade</taxon>
        <taxon>Phaseoleae</taxon>
        <taxon>Vigna</taxon>
    </lineage>
</organism>
<evidence type="ECO:0000259" key="13">
    <source>
        <dbReference type="PROSITE" id="PS50158"/>
    </source>
</evidence>
<evidence type="ECO:0000256" key="4">
    <source>
        <dbReference type="ARBA" id="ARBA00023110"/>
    </source>
</evidence>
<accession>A0A4D6LC49</accession>
<dbReference type="SMART" id="SM00343">
    <property type="entry name" value="ZnF_C2HC"/>
    <property type="match status" value="1"/>
</dbReference>
<dbReference type="Gene3D" id="4.10.60.10">
    <property type="entry name" value="Zinc finger, CCHC-type"/>
    <property type="match status" value="1"/>
</dbReference>
<dbReference type="GO" id="GO:0005634">
    <property type="term" value="C:nucleus"/>
    <property type="evidence" value="ECO:0007669"/>
    <property type="project" value="UniProtKB-SubCell"/>
</dbReference>
<dbReference type="PANTHER" id="PTHR45843">
    <property type="entry name" value="PEPTIDYL-PROLYL CIS-TRANS ISOMERASE-LIKE 4"/>
    <property type="match status" value="1"/>
</dbReference>
<feature type="region of interest" description="Disordered" evidence="10">
    <location>
        <begin position="365"/>
        <end position="660"/>
    </location>
</feature>
<proteinExistence type="inferred from homology"/>
<feature type="compositionally biased region" description="Basic and acidic residues" evidence="10">
    <location>
        <begin position="406"/>
        <end position="445"/>
    </location>
</feature>
<dbReference type="InterPro" id="IPR029000">
    <property type="entry name" value="Cyclophilin-like_dom_sf"/>
</dbReference>
<evidence type="ECO:0000256" key="3">
    <source>
        <dbReference type="ARBA" id="ARBA00022884"/>
    </source>
</evidence>
<protein>
    <recommendedName>
        <fullName evidence="9">Peptidyl-prolyl cis-trans isomerase</fullName>
        <shortName evidence="9">PPIase</shortName>
        <ecNumber evidence="9">5.2.1.8</ecNumber>
    </recommendedName>
</protein>
<keyword evidence="6 9" id="KW-0539">Nucleus</keyword>
<dbReference type="PROSITE" id="PS50158">
    <property type="entry name" value="ZF_CCHC"/>
    <property type="match status" value="1"/>
</dbReference>
<dbReference type="EC" id="5.2.1.8" evidence="9"/>
<feature type="compositionally biased region" description="Basic and acidic residues" evidence="10">
    <location>
        <begin position="492"/>
        <end position="651"/>
    </location>
</feature>
<dbReference type="Pfam" id="PF00098">
    <property type="entry name" value="zf-CCHC"/>
    <property type="match status" value="1"/>
</dbReference>
<dbReference type="PRINTS" id="PR00153">
    <property type="entry name" value="CSAPPISMRASE"/>
</dbReference>
<keyword evidence="3 8" id="KW-0694">RNA-binding</keyword>
<dbReference type="PANTHER" id="PTHR45843:SF1">
    <property type="entry name" value="PEPTIDYL-PROLYL CIS-TRANS ISOMERASE-LIKE 4"/>
    <property type="match status" value="1"/>
</dbReference>
<dbReference type="EMBL" id="CP039347">
    <property type="protein sequence ID" value="QCD85945.1"/>
    <property type="molecule type" value="Genomic_DNA"/>
</dbReference>
<keyword evidence="5 9" id="KW-0413">Isomerase</keyword>
<dbReference type="SUPFAM" id="SSF54928">
    <property type="entry name" value="RNA-binding domain, RBD"/>
    <property type="match status" value="1"/>
</dbReference>
<evidence type="ECO:0000259" key="11">
    <source>
        <dbReference type="PROSITE" id="PS50072"/>
    </source>
</evidence>
<dbReference type="AlphaFoldDB" id="A0A4D6LC49"/>
<dbReference type="GO" id="GO:0008270">
    <property type="term" value="F:zinc ion binding"/>
    <property type="evidence" value="ECO:0007669"/>
    <property type="project" value="UniProtKB-KW"/>
</dbReference>
<dbReference type="InterPro" id="IPR035542">
    <property type="entry name" value="CRIP"/>
</dbReference>
<feature type="compositionally biased region" description="Basic and acidic residues" evidence="10">
    <location>
        <begin position="452"/>
        <end position="486"/>
    </location>
</feature>
<keyword evidence="15" id="KW-1185">Reference proteome</keyword>
<dbReference type="PROSITE" id="PS50102">
    <property type="entry name" value="RRM"/>
    <property type="match status" value="1"/>
</dbReference>
<dbReference type="InterPro" id="IPR002130">
    <property type="entry name" value="Cyclophilin-type_PPIase_dom"/>
</dbReference>
<evidence type="ECO:0000256" key="8">
    <source>
        <dbReference type="PROSITE-ProRule" id="PRU00176"/>
    </source>
</evidence>
<evidence type="ECO:0000256" key="6">
    <source>
        <dbReference type="ARBA" id="ARBA00023242"/>
    </source>
</evidence>
<dbReference type="Pfam" id="PF00160">
    <property type="entry name" value="Pro_isomerase"/>
    <property type="match status" value="1"/>
</dbReference>
<dbReference type="GO" id="GO:0003755">
    <property type="term" value="F:peptidyl-prolyl cis-trans isomerase activity"/>
    <property type="evidence" value="ECO:0007669"/>
    <property type="project" value="UniProtKB-UniRule"/>
</dbReference>
<evidence type="ECO:0000259" key="12">
    <source>
        <dbReference type="PROSITE" id="PS50102"/>
    </source>
</evidence>
<feature type="domain" description="PPIase cyclophilin-type" evidence="11">
    <location>
        <begin position="7"/>
        <end position="161"/>
    </location>
</feature>
<dbReference type="Gene3D" id="2.40.100.10">
    <property type="entry name" value="Cyclophilin-like"/>
    <property type="match status" value="1"/>
</dbReference>
<dbReference type="Proteomes" id="UP000501690">
    <property type="component" value="Linkage Group LG3"/>
</dbReference>
<keyword evidence="4 9" id="KW-0697">Rotamase</keyword>
<keyword evidence="7" id="KW-0479">Metal-binding</keyword>
<dbReference type="InterPro" id="IPR012677">
    <property type="entry name" value="Nucleotide-bd_a/b_plait_sf"/>
</dbReference>
<dbReference type="PROSITE" id="PS50072">
    <property type="entry name" value="CSA_PPIASE_2"/>
    <property type="match status" value="1"/>
</dbReference>
<feature type="domain" description="RRM" evidence="12">
    <location>
        <begin position="243"/>
        <end position="321"/>
    </location>
</feature>